<keyword evidence="1" id="KW-1133">Transmembrane helix</keyword>
<reference evidence="2 3" key="1">
    <citation type="submission" date="2018-02" db="EMBL/GenBank/DDBJ databases">
        <title>Complete genome sequencing of Faecalibacterium prausnitzii strains isolated from the human gut.</title>
        <authorList>
            <person name="Fitzgerald B.C."/>
            <person name="Shkoporov A.N."/>
            <person name="Ross P.R."/>
            <person name="Hill C."/>
        </authorList>
    </citation>
    <scope>NUCLEOTIDE SEQUENCE [LARGE SCALE GENOMIC DNA]</scope>
    <source>
        <strain evidence="2 3">APC922/41-1</strain>
    </source>
</reference>
<dbReference type="KEGG" id="fpra:CG447_13410"/>
<gene>
    <name evidence="2" type="ORF">C4N23_12710</name>
</gene>
<name>A0A329U5U1_9FIRM</name>
<accession>A0A329U5U1</accession>
<dbReference type="Proteomes" id="UP000250429">
    <property type="component" value="Unassembled WGS sequence"/>
</dbReference>
<keyword evidence="1" id="KW-0812">Transmembrane</keyword>
<evidence type="ECO:0000256" key="1">
    <source>
        <dbReference type="SAM" id="Phobius"/>
    </source>
</evidence>
<sequence length="81" mass="9582">MYWKLAIQNIRRSLRDYIIYFVTLTFTALCDVLLFRDELFYYESFGLFAVLILVQLAATGAALSSHRKGYLRWSSYRHVCC</sequence>
<organism evidence="2 3">
    <name type="scientific">Faecalibacterium hattorii</name>
    <dbReference type="NCBI Taxonomy" id="2935520"/>
    <lineage>
        <taxon>Bacteria</taxon>
        <taxon>Bacillati</taxon>
        <taxon>Bacillota</taxon>
        <taxon>Clostridia</taxon>
        <taxon>Eubacteriales</taxon>
        <taxon>Oscillospiraceae</taxon>
        <taxon>Faecalibacterium</taxon>
    </lineage>
</organism>
<protein>
    <submittedName>
        <fullName evidence="2">Permease</fullName>
    </submittedName>
</protein>
<dbReference type="EMBL" id="PRLC01000022">
    <property type="protein sequence ID" value="RAW56318.1"/>
    <property type="molecule type" value="Genomic_DNA"/>
</dbReference>
<evidence type="ECO:0000313" key="3">
    <source>
        <dbReference type="Proteomes" id="UP000250429"/>
    </source>
</evidence>
<proteinExistence type="predicted"/>
<keyword evidence="1" id="KW-0472">Membrane</keyword>
<feature type="transmembrane region" description="Helical" evidence="1">
    <location>
        <begin position="41"/>
        <end position="63"/>
    </location>
</feature>
<evidence type="ECO:0000313" key="2">
    <source>
        <dbReference type="EMBL" id="RAW56318.1"/>
    </source>
</evidence>
<comment type="caution">
    <text evidence="2">The sequence shown here is derived from an EMBL/GenBank/DDBJ whole genome shotgun (WGS) entry which is preliminary data.</text>
</comment>
<feature type="transmembrane region" description="Helical" evidence="1">
    <location>
        <begin position="17"/>
        <end position="35"/>
    </location>
</feature>
<dbReference type="AlphaFoldDB" id="A0A329U5U1"/>
<keyword evidence="3" id="KW-1185">Reference proteome</keyword>